<keyword evidence="1" id="KW-0732">Signal</keyword>
<accession>A0A543JQE5</accession>
<dbReference type="Proteomes" id="UP000316628">
    <property type="component" value="Unassembled WGS sequence"/>
</dbReference>
<dbReference type="OrthoDB" id="503788at2"/>
<dbReference type="SUPFAM" id="SSF56601">
    <property type="entry name" value="beta-lactamase/transpeptidase-like"/>
    <property type="match status" value="1"/>
</dbReference>
<keyword evidence="3" id="KW-0378">Hydrolase</keyword>
<evidence type="ECO:0000313" key="4">
    <source>
        <dbReference type="Proteomes" id="UP000316628"/>
    </source>
</evidence>
<dbReference type="RefSeq" id="WP_141983172.1">
    <property type="nucleotide sequence ID" value="NZ_VFPP01000001.1"/>
</dbReference>
<feature type="chain" id="PRO_5039093065" evidence="1">
    <location>
        <begin position="21"/>
        <end position="392"/>
    </location>
</feature>
<feature type="signal peptide" evidence="1">
    <location>
        <begin position="1"/>
        <end position="20"/>
    </location>
</feature>
<dbReference type="PANTHER" id="PTHR46825:SF7">
    <property type="entry name" value="D-ALANYL-D-ALANINE CARBOXYPEPTIDASE"/>
    <property type="match status" value="1"/>
</dbReference>
<dbReference type="EMBL" id="VFPP01000001">
    <property type="protein sequence ID" value="TQM85081.1"/>
    <property type="molecule type" value="Genomic_DNA"/>
</dbReference>
<dbReference type="PANTHER" id="PTHR46825">
    <property type="entry name" value="D-ALANYL-D-ALANINE-CARBOXYPEPTIDASE/ENDOPEPTIDASE AMPH"/>
    <property type="match status" value="1"/>
</dbReference>
<sequence>MGIKRAGVVAGVVVALVAGAAPGVRASADSPVRAALARVVEAGVPGSYAAVVEETGTWRGSAGVGDVRTGRAPDPRGRIRVASVTKTFVATVVLQLVGEGRIRLDDPVGDHLPGLLPYAEPITVRQLLGHTSGVPRDITHWQTLEEVDTERWEAFEPRRLVRLATDGVPLLFPPGTGFSYSNTGYTVLGLLVERVTGRPLATELERRVFRPLHLRDTSFPSYQPFLPFPAAHGYERLHGEQAPLTDVTTYVWSRLWASGNLVSTPDDLNRFFRALLGGRLVRADLLARMKDVRPGALGPFGYGLGLMGVTSPCGGPDWWGHGGDVPGYNTWSMHTDDLARQVSAGMNQDITAPAAAHQHMLLSVVTTGLCGAAPVAAAAAGERVPYLGPTLP</sequence>
<gene>
    <name evidence="3" type="ORF">FHX81_7550</name>
</gene>
<organism evidence="3 4">
    <name type="scientific">Saccharothrix saharensis</name>
    <dbReference type="NCBI Taxonomy" id="571190"/>
    <lineage>
        <taxon>Bacteria</taxon>
        <taxon>Bacillati</taxon>
        <taxon>Actinomycetota</taxon>
        <taxon>Actinomycetes</taxon>
        <taxon>Pseudonocardiales</taxon>
        <taxon>Pseudonocardiaceae</taxon>
        <taxon>Saccharothrix</taxon>
    </lineage>
</organism>
<keyword evidence="3" id="KW-0645">Protease</keyword>
<feature type="domain" description="Beta-lactamase-related" evidence="2">
    <location>
        <begin position="37"/>
        <end position="334"/>
    </location>
</feature>
<dbReference type="InterPro" id="IPR001466">
    <property type="entry name" value="Beta-lactam-related"/>
</dbReference>
<dbReference type="InterPro" id="IPR050491">
    <property type="entry name" value="AmpC-like"/>
</dbReference>
<dbReference type="Gene3D" id="3.40.710.10">
    <property type="entry name" value="DD-peptidase/beta-lactamase superfamily"/>
    <property type="match status" value="1"/>
</dbReference>
<proteinExistence type="predicted"/>
<comment type="caution">
    <text evidence="3">The sequence shown here is derived from an EMBL/GenBank/DDBJ whole genome shotgun (WGS) entry which is preliminary data.</text>
</comment>
<dbReference type="AlphaFoldDB" id="A0A543JQE5"/>
<keyword evidence="4" id="KW-1185">Reference proteome</keyword>
<evidence type="ECO:0000313" key="3">
    <source>
        <dbReference type="EMBL" id="TQM85081.1"/>
    </source>
</evidence>
<evidence type="ECO:0000259" key="2">
    <source>
        <dbReference type="Pfam" id="PF00144"/>
    </source>
</evidence>
<protein>
    <submittedName>
        <fullName evidence="3">D-alanyl-D-alanine carboxypeptidase</fullName>
    </submittedName>
</protein>
<dbReference type="Pfam" id="PF00144">
    <property type="entry name" value="Beta-lactamase"/>
    <property type="match status" value="1"/>
</dbReference>
<dbReference type="GO" id="GO:0004180">
    <property type="term" value="F:carboxypeptidase activity"/>
    <property type="evidence" value="ECO:0007669"/>
    <property type="project" value="UniProtKB-KW"/>
</dbReference>
<keyword evidence="3" id="KW-0121">Carboxypeptidase</keyword>
<dbReference type="InterPro" id="IPR012338">
    <property type="entry name" value="Beta-lactam/transpept-like"/>
</dbReference>
<name>A0A543JQE5_9PSEU</name>
<reference evidence="3 4" key="1">
    <citation type="submission" date="2019-06" db="EMBL/GenBank/DDBJ databases">
        <title>Sequencing the genomes of 1000 actinobacteria strains.</title>
        <authorList>
            <person name="Klenk H.-P."/>
        </authorList>
    </citation>
    <scope>NUCLEOTIDE SEQUENCE [LARGE SCALE GENOMIC DNA]</scope>
    <source>
        <strain evidence="3 4">DSM 45456</strain>
    </source>
</reference>
<evidence type="ECO:0000256" key="1">
    <source>
        <dbReference type="SAM" id="SignalP"/>
    </source>
</evidence>